<evidence type="ECO:0000313" key="3">
    <source>
        <dbReference type="Proteomes" id="UP000630353"/>
    </source>
</evidence>
<reference evidence="2" key="2">
    <citation type="submission" date="2020-09" db="EMBL/GenBank/DDBJ databases">
        <authorList>
            <person name="Sun Q."/>
            <person name="Kim S."/>
        </authorList>
    </citation>
    <scope>NUCLEOTIDE SEQUENCE</scope>
    <source>
        <strain evidence="2">KCTC 42651</strain>
    </source>
</reference>
<comment type="cofactor">
    <cofactor evidence="1">
        <name>[4Fe-4S] cluster</name>
        <dbReference type="ChEBI" id="CHEBI:49883"/>
    </cofactor>
</comment>
<dbReference type="RefSeq" id="WP_189990688.1">
    <property type="nucleotide sequence ID" value="NZ_BMZS01000006.1"/>
</dbReference>
<gene>
    <name evidence="1" type="primary">ubiV</name>
    <name evidence="2" type="ORF">GCM10017083_28330</name>
</gene>
<protein>
    <recommendedName>
        <fullName evidence="1">Ubiquinone biosynthesis protein UbiV</fullName>
    </recommendedName>
</protein>
<organism evidence="2 3">
    <name type="scientific">Thalassobaculum fulvum</name>
    <dbReference type="NCBI Taxonomy" id="1633335"/>
    <lineage>
        <taxon>Bacteria</taxon>
        <taxon>Pseudomonadati</taxon>
        <taxon>Pseudomonadota</taxon>
        <taxon>Alphaproteobacteria</taxon>
        <taxon>Rhodospirillales</taxon>
        <taxon>Thalassobaculaceae</taxon>
        <taxon>Thalassobaculum</taxon>
    </lineage>
</organism>
<feature type="binding site" evidence="1">
    <location>
        <position position="186"/>
    </location>
    <ligand>
        <name>[4Fe-4S] cluster</name>
        <dbReference type="ChEBI" id="CHEBI:49883"/>
    </ligand>
</feature>
<comment type="function">
    <text evidence="1">Required for O(2)-independent ubiquinone (coenzyme Q) biosynthesis. Together with UbiU, is essential for the C6-hydroxylation reaction in the oxygen-independent ubiquinone biosynthesis pathway.</text>
</comment>
<dbReference type="EMBL" id="BMZS01000006">
    <property type="protein sequence ID" value="GHD52653.1"/>
    <property type="molecule type" value="Genomic_DNA"/>
</dbReference>
<dbReference type="Proteomes" id="UP000630353">
    <property type="component" value="Unassembled WGS sequence"/>
</dbReference>
<name>A0A918XTM9_9PROT</name>
<keyword evidence="1" id="KW-0831">Ubiquinone biosynthesis</keyword>
<accession>A0A918XTM9</accession>
<dbReference type="HAMAP" id="MF_02233">
    <property type="entry name" value="UbiV"/>
    <property type="match status" value="1"/>
</dbReference>
<comment type="similarity">
    <text evidence="1">Belongs to the peptidase U32 family. UbiV subfamily.</text>
</comment>
<dbReference type="AlphaFoldDB" id="A0A918XTM9"/>
<keyword evidence="1" id="KW-0479">Metal-binding</keyword>
<feature type="binding site" evidence="1">
    <location>
        <position position="173"/>
    </location>
    <ligand>
        <name>[4Fe-4S] cluster</name>
        <dbReference type="ChEBI" id="CHEBI:49883"/>
    </ligand>
</feature>
<dbReference type="GO" id="GO:0046872">
    <property type="term" value="F:metal ion binding"/>
    <property type="evidence" value="ECO:0007669"/>
    <property type="project" value="UniProtKB-KW"/>
</dbReference>
<keyword evidence="1" id="KW-0004">4Fe-4S</keyword>
<dbReference type="InterPro" id="IPR051454">
    <property type="entry name" value="RNA/ubiquinone_mod_enzymes"/>
</dbReference>
<dbReference type="GO" id="GO:0051539">
    <property type="term" value="F:4 iron, 4 sulfur cluster binding"/>
    <property type="evidence" value="ECO:0007669"/>
    <property type="project" value="UniProtKB-UniRule"/>
</dbReference>
<keyword evidence="1" id="KW-0408">Iron</keyword>
<evidence type="ECO:0000313" key="2">
    <source>
        <dbReference type="EMBL" id="GHD52653.1"/>
    </source>
</evidence>
<comment type="subunit">
    <text evidence="1">Forms a heterodimer with UbiU.</text>
</comment>
<feature type="binding site" evidence="1">
    <location>
        <position position="40"/>
    </location>
    <ligand>
        <name>[4Fe-4S] cluster</name>
        <dbReference type="ChEBI" id="CHEBI:49883"/>
    </ligand>
</feature>
<dbReference type="Pfam" id="PF01136">
    <property type="entry name" value="Peptidase_U32"/>
    <property type="match status" value="1"/>
</dbReference>
<dbReference type="GO" id="GO:0006744">
    <property type="term" value="P:ubiquinone biosynthetic process"/>
    <property type="evidence" value="ECO:0007669"/>
    <property type="project" value="UniProtKB-UniRule"/>
</dbReference>
<sequence>MQLTLGPVLYNWQPDDWRDFHFRIADEAEVDTVVLGETVCSKRAPFFAEHLPAVAERLSAAGKRVLLGSAILISLPRERRQAAELAESGAFMVEANDLTCLRYLQGKPHAVGPFVNVYNEATAAWLAERGARRLSLPPELPMASIRTIAGTLPAVTVEVFAFGRVPLAISARCYHARLHGLAKDNCRFVCENDPDGLPVRTLDGDGFLAVNGVQTLSHTCADLLGEAVALAGAGVAALRLSPQRCDMVAVARVFRDVLDGRCDAAEGHRALARLYPDVPFANGFVHGTAGAGMVA</sequence>
<dbReference type="PANTHER" id="PTHR30217">
    <property type="entry name" value="PEPTIDASE U32 FAMILY"/>
    <property type="match status" value="1"/>
</dbReference>
<proteinExistence type="inferred from homology"/>
<comment type="pathway">
    <text evidence="1">Cofactor biosynthesis; ubiquinone biosynthesis.</text>
</comment>
<reference evidence="2" key="1">
    <citation type="journal article" date="2014" name="Int. J. Syst. Evol. Microbiol.">
        <title>Complete genome sequence of Corynebacterium casei LMG S-19264T (=DSM 44701T), isolated from a smear-ripened cheese.</title>
        <authorList>
            <consortium name="US DOE Joint Genome Institute (JGI-PGF)"/>
            <person name="Walter F."/>
            <person name="Albersmeier A."/>
            <person name="Kalinowski J."/>
            <person name="Ruckert C."/>
        </authorList>
    </citation>
    <scope>NUCLEOTIDE SEQUENCE</scope>
    <source>
        <strain evidence="2">KCTC 42651</strain>
    </source>
</reference>
<keyword evidence="3" id="KW-1185">Reference proteome</keyword>
<dbReference type="InterPro" id="IPR001539">
    <property type="entry name" value="Peptidase_U32"/>
</dbReference>
<keyword evidence="1" id="KW-0411">Iron-sulfur</keyword>
<evidence type="ECO:0000256" key="1">
    <source>
        <dbReference type="HAMAP-Rule" id="MF_02233"/>
    </source>
</evidence>
<feature type="binding site" evidence="1">
    <location>
        <position position="190"/>
    </location>
    <ligand>
        <name>[4Fe-4S] cluster</name>
        <dbReference type="ChEBI" id="CHEBI:49883"/>
    </ligand>
</feature>
<dbReference type="NCBIfam" id="NF011991">
    <property type="entry name" value="PRK15447.1"/>
    <property type="match status" value="1"/>
</dbReference>
<dbReference type="InterPro" id="IPR043693">
    <property type="entry name" value="UbiV"/>
</dbReference>
<dbReference type="PANTHER" id="PTHR30217:SF11">
    <property type="entry name" value="UBIQUINONE BIOSYNTHESIS PROTEIN UBIV"/>
    <property type="match status" value="1"/>
</dbReference>
<comment type="caution">
    <text evidence="2">The sequence shown here is derived from an EMBL/GenBank/DDBJ whole genome shotgun (WGS) entry which is preliminary data.</text>
</comment>